<dbReference type="Pfam" id="PF13671">
    <property type="entry name" value="AAA_33"/>
    <property type="match status" value="1"/>
</dbReference>
<evidence type="ECO:0000313" key="2">
    <source>
        <dbReference type="Proteomes" id="UP001185899"/>
    </source>
</evidence>
<sequence length="194" mass="21429">MTTPISDPVLHLLAGPNGAGKSTFNARVLSPVTHLPFVNADEIAHDRWPGDESAHAYDASKVAAELRAEFLSARSSFVTETVFSHESKIELVQSAVSAGYLVTLHVIAIPVETAVARVQNRVDQGGHSVPEAKIRERYDRLWPLLRSAVEMVDRAQVYDNSSARRPFRTIARFDRGHLVGQAEWPSWLPPALRS</sequence>
<dbReference type="EMBL" id="JAWLKE010000008">
    <property type="protein sequence ID" value="MDV6233088.1"/>
    <property type="molecule type" value="Genomic_DNA"/>
</dbReference>
<organism evidence="1 2">
    <name type="scientific">Rhodococcus cercidiphylli</name>
    <dbReference type="NCBI Taxonomy" id="489916"/>
    <lineage>
        <taxon>Bacteria</taxon>
        <taxon>Bacillati</taxon>
        <taxon>Actinomycetota</taxon>
        <taxon>Actinomycetes</taxon>
        <taxon>Mycobacteriales</taxon>
        <taxon>Nocardiaceae</taxon>
        <taxon>Rhodococcus</taxon>
    </lineage>
</organism>
<comment type="caution">
    <text evidence="1">The sequence shown here is derived from an EMBL/GenBank/DDBJ whole genome shotgun (WGS) entry which is preliminary data.</text>
</comment>
<dbReference type="SUPFAM" id="SSF52540">
    <property type="entry name" value="P-loop containing nucleoside triphosphate hydrolases"/>
    <property type="match status" value="1"/>
</dbReference>
<dbReference type="Proteomes" id="UP001185899">
    <property type="component" value="Unassembled WGS sequence"/>
</dbReference>
<dbReference type="RefSeq" id="WP_317549406.1">
    <property type="nucleotide sequence ID" value="NZ_JAWLKE010000008.1"/>
</dbReference>
<dbReference type="PANTHER" id="PTHR39206">
    <property type="entry name" value="SLL8004 PROTEIN"/>
    <property type="match status" value="1"/>
</dbReference>
<protein>
    <submittedName>
        <fullName evidence="1">Zeta toxin family protein</fullName>
    </submittedName>
</protein>
<name>A0ABU4B3K8_9NOCA</name>
<gene>
    <name evidence="1" type="ORF">R3P95_21245</name>
</gene>
<dbReference type="PANTHER" id="PTHR39206:SF1">
    <property type="entry name" value="SLL8004 PROTEIN"/>
    <property type="match status" value="1"/>
</dbReference>
<proteinExistence type="predicted"/>
<accession>A0ABU4B3K8</accession>
<reference evidence="1 2" key="1">
    <citation type="submission" date="2023-10" db="EMBL/GenBank/DDBJ databases">
        <title>Development of a sustainable strategy for remediation of hydrocarbon-contaminated territories based on the waste exchange concept.</title>
        <authorList>
            <person name="Krivoruchko A."/>
        </authorList>
    </citation>
    <scope>NUCLEOTIDE SEQUENCE [LARGE SCALE GENOMIC DNA]</scope>
    <source>
        <strain evidence="1 2">IEGM 1322</strain>
    </source>
</reference>
<keyword evidence="2" id="KW-1185">Reference proteome</keyword>
<dbReference type="Gene3D" id="3.40.50.300">
    <property type="entry name" value="P-loop containing nucleotide triphosphate hydrolases"/>
    <property type="match status" value="1"/>
</dbReference>
<evidence type="ECO:0000313" key="1">
    <source>
        <dbReference type="EMBL" id="MDV6233088.1"/>
    </source>
</evidence>
<dbReference type="InterPro" id="IPR027417">
    <property type="entry name" value="P-loop_NTPase"/>
</dbReference>